<keyword evidence="2" id="KW-1133">Transmembrane helix</keyword>
<dbReference type="AlphaFoldDB" id="X6PF00"/>
<keyword evidence="4" id="KW-1185">Reference proteome</keyword>
<dbReference type="Proteomes" id="UP000023152">
    <property type="component" value="Unassembled WGS sequence"/>
</dbReference>
<organism evidence="3 4">
    <name type="scientific">Reticulomyxa filosa</name>
    <dbReference type="NCBI Taxonomy" id="46433"/>
    <lineage>
        <taxon>Eukaryota</taxon>
        <taxon>Sar</taxon>
        <taxon>Rhizaria</taxon>
        <taxon>Retaria</taxon>
        <taxon>Foraminifera</taxon>
        <taxon>Monothalamids</taxon>
        <taxon>Reticulomyxidae</taxon>
        <taxon>Reticulomyxa</taxon>
    </lineage>
</organism>
<feature type="compositionally biased region" description="Basic and acidic residues" evidence="1">
    <location>
        <begin position="8"/>
        <end position="35"/>
    </location>
</feature>
<keyword evidence="2" id="KW-0812">Transmembrane</keyword>
<gene>
    <name evidence="3" type="ORF">RFI_00433</name>
</gene>
<evidence type="ECO:0000313" key="4">
    <source>
        <dbReference type="Proteomes" id="UP000023152"/>
    </source>
</evidence>
<feature type="transmembrane region" description="Helical" evidence="2">
    <location>
        <begin position="340"/>
        <end position="360"/>
    </location>
</feature>
<protein>
    <submittedName>
        <fullName evidence="3">Uncharacterized protein</fullName>
    </submittedName>
</protein>
<feature type="transmembrane region" description="Helical" evidence="2">
    <location>
        <begin position="302"/>
        <end position="320"/>
    </location>
</feature>
<feature type="compositionally biased region" description="Acidic residues" evidence="1">
    <location>
        <begin position="92"/>
        <end position="106"/>
    </location>
</feature>
<dbReference type="EMBL" id="ASPP01000461">
    <property type="protein sequence ID" value="ETO36629.1"/>
    <property type="molecule type" value="Genomic_DNA"/>
</dbReference>
<feature type="region of interest" description="Disordered" evidence="1">
    <location>
        <begin position="1"/>
        <end position="58"/>
    </location>
</feature>
<keyword evidence="2" id="KW-0472">Membrane</keyword>
<sequence>KKKKKRSQQKDEKEKAKEKEKQKEKEKEKEKEIKKPKQQLAPAEDLLSDITVISKPQTGTILSDDWLDDFATYNKDGANNIGEDGGKFGFADWDDDDNLFPDEEQPTNETKQDDDSNSDAWMTQLTKLDNPLQPLEKPQKKIDKKGKTMSQMQSKQNIDLTSFSIFVYLKSNSAFTLFHSNCCLYSLSIAKFDHEFLQTINTGLNGQSAPLQNTQPLPTGLVYPVQPSVVYVPSGINPTPVQAAPADPFLGLGVSQFNSSNNNNNNNGPIPATYQKPQARDPFDRITKCQLLNIFVPTPKNIKFKTLLCVFVCILIMNPWDTSLIENLFEKFDKFNNKKMSCFLLLLGFIDFRLVSIKIVEQHKK</sequence>
<feature type="non-terminal residue" evidence="3">
    <location>
        <position position="1"/>
    </location>
</feature>
<evidence type="ECO:0000256" key="1">
    <source>
        <dbReference type="SAM" id="MobiDB-lite"/>
    </source>
</evidence>
<evidence type="ECO:0000313" key="3">
    <source>
        <dbReference type="EMBL" id="ETO36629.1"/>
    </source>
</evidence>
<feature type="region of interest" description="Disordered" evidence="1">
    <location>
        <begin position="85"/>
        <end position="118"/>
    </location>
</feature>
<proteinExistence type="predicted"/>
<comment type="caution">
    <text evidence="3">The sequence shown here is derived from an EMBL/GenBank/DDBJ whole genome shotgun (WGS) entry which is preliminary data.</text>
</comment>
<reference evidence="3 4" key="1">
    <citation type="journal article" date="2013" name="Curr. Biol.">
        <title>The Genome of the Foraminiferan Reticulomyxa filosa.</title>
        <authorList>
            <person name="Glockner G."/>
            <person name="Hulsmann N."/>
            <person name="Schleicher M."/>
            <person name="Noegel A.A."/>
            <person name="Eichinger L."/>
            <person name="Gallinger C."/>
            <person name="Pawlowski J."/>
            <person name="Sierra R."/>
            <person name="Euteneuer U."/>
            <person name="Pillet L."/>
            <person name="Moustafa A."/>
            <person name="Platzer M."/>
            <person name="Groth M."/>
            <person name="Szafranski K."/>
            <person name="Schliwa M."/>
        </authorList>
    </citation>
    <scope>NUCLEOTIDE SEQUENCE [LARGE SCALE GENOMIC DNA]</scope>
</reference>
<evidence type="ECO:0000256" key="2">
    <source>
        <dbReference type="SAM" id="Phobius"/>
    </source>
</evidence>
<accession>X6PF00</accession>
<name>X6PF00_RETFI</name>